<gene>
    <name evidence="1" type="ORF">HAX54_022419</name>
</gene>
<comment type="caution">
    <text evidence="1">The sequence shown here is derived from an EMBL/GenBank/DDBJ whole genome shotgun (WGS) entry which is preliminary data.</text>
</comment>
<evidence type="ECO:0000313" key="1">
    <source>
        <dbReference type="EMBL" id="MCD7447069.1"/>
    </source>
</evidence>
<organism evidence="1 2">
    <name type="scientific">Datura stramonium</name>
    <name type="common">Jimsonweed</name>
    <name type="synonym">Common thornapple</name>
    <dbReference type="NCBI Taxonomy" id="4076"/>
    <lineage>
        <taxon>Eukaryota</taxon>
        <taxon>Viridiplantae</taxon>
        <taxon>Streptophyta</taxon>
        <taxon>Embryophyta</taxon>
        <taxon>Tracheophyta</taxon>
        <taxon>Spermatophyta</taxon>
        <taxon>Magnoliopsida</taxon>
        <taxon>eudicotyledons</taxon>
        <taxon>Gunneridae</taxon>
        <taxon>Pentapetalae</taxon>
        <taxon>asterids</taxon>
        <taxon>lamiids</taxon>
        <taxon>Solanales</taxon>
        <taxon>Solanaceae</taxon>
        <taxon>Solanoideae</taxon>
        <taxon>Datureae</taxon>
        <taxon>Datura</taxon>
    </lineage>
</organism>
<dbReference type="Proteomes" id="UP000823775">
    <property type="component" value="Unassembled WGS sequence"/>
</dbReference>
<proteinExistence type="predicted"/>
<protein>
    <submittedName>
        <fullName evidence="1">Uncharacterized protein</fullName>
    </submittedName>
</protein>
<feature type="non-terminal residue" evidence="1">
    <location>
        <position position="1"/>
    </location>
</feature>
<name>A0ABS8RN64_DATST</name>
<reference evidence="1 2" key="1">
    <citation type="journal article" date="2021" name="BMC Genomics">
        <title>Datura genome reveals duplications of psychoactive alkaloid biosynthetic genes and high mutation rate following tissue culture.</title>
        <authorList>
            <person name="Rajewski A."/>
            <person name="Carter-House D."/>
            <person name="Stajich J."/>
            <person name="Litt A."/>
        </authorList>
    </citation>
    <scope>NUCLEOTIDE SEQUENCE [LARGE SCALE GENOMIC DNA]</scope>
    <source>
        <strain evidence="1">AR-01</strain>
    </source>
</reference>
<dbReference type="EMBL" id="JACEIK010000027">
    <property type="protein sequence ID" value="MCD7447069.1"/>
    <property type="molecule type" value="Genomic_DNA"/>
</dbReference>
<feature type="non-terminal residue" evidence="1">
    <location>
        <position position="260"/>
    </location>
</feature>
<keyword evidence="2" id="KW-1185">Reference proteome</keyword>
<sequence>LDGIRKKKTTSEEPRSSVEVTGKVGCTCQNLNPVVGACIAPDESSQNVERTKLSHRNKSRSGAHARCVKNLLIEKLGSDRPYRCVISVSRVACRVLLARECWSNVGAGYFTTPTKGKLDADSCWRILGQLLQSSENTRKEYFVFHTSLVNVQWLQLQQNSGTQMHGKLTDILFGALLLVHLPHLDPFPGYVPLRSESIDDNDDETILGADHIFPERYASILSRISFGWITPLLRRGYNRPITEKDVWKLDSWDKTETLSA</sequence>
<accession>A0ABS8RN64</accession>
<evidence type="ECO:0000313" key="2">
    <source>
        <dbReference type="Proteomes" id="UP000823775"/>
    </source>
</evidence>